<gene>
    <name evidence="5" type="ORF">TrRE_jg3945</name>
</gene>
<comment type="caution">
    <text evidence="5">The sequence shown here is derived from an EMBL/GenBank/DDBJ whole genome shotgun (WGS) entry which is preliminary data.</text>
</comment>
<dbReference type="InterPro" id="IPR049730">
    <property type="entry name" value="SNF2/RAD54-like_C"/>
</dbReference>
<feature type="compositionally biased region" description="Acidic residues" evidence="2">
    <location>
        <begin position="198"/>
        <end position="225"/>
    </location>
</feature>
<feature type="region of interest" description="Disordered" evidence="2">
    <location>
        <begin position="266"/>
        <end position="313"/>
    </location>
</feature>
<dbReference type="InterPro" id="IPR013083">
    <property type="entry name" value="Znf_RING/FYVE/PHD"/>
</dbReference>
<dbReference type="SUPFAM" id="SSF52540">
    <property type="entry name" value="P-loop containing nucleoside triphosphate hydrolases"/>
    <property type="match status" value="2"/>
</dbReference>
<evidence type="ECO:0000256" key="1">
    <source>
        <dbReference type="ARBA" id="ARBA00022801"/>
    </source>
</evidence>
<feature type="compositionally biased region" description="Low complexity" evidence="2">
    <location>
        <begin position="139"/>
        <end position="148"/>
    </location>
</feature>
<keyword evidence="6" id="KW-1185">Reference proteome</keyword>
<dbReference type="Gene3D" id="3.40.50.10810">
    <property type="entry name" value="Tandem AAA-ATPase domain"/>
    <property type="match status" value="1"/>
</dbReference>
<dbReference type="InterPro" id="IPR038718">
    <property type="entry name" value="SNF2-like_sf"/>
</dbReference>
<feature type="region of interest" description="Disordered" evidence="2">
    <location>
        <begin position="196"/>
        <end position="251"/>
    </location>
</feature>
<dbReference type="InterPro" id="IPR001650">
    <property type="entry name" value="Helicase_C-like"/>
</dbReference>
<evidence type="ECO:0000313" key="6">
    <source>
        <dbReference type="Proteomes" id="UP001165082"/>
    </source>
</evidence>
<organism evidence="5 6">
    <name type="scientific">Triparma retinervis</name>
    <dbReference type="NCBI Taxonomy" id="2557542"/>
    <lineage>
        <taxon>Eukaryota</taxon>
        <taxon>Sar</taxon>
        <taxon>Stramenopiles</taxon>
        <taxon>Ochrophyta</taxon>
        <taxon>Bolidophyceae</taxon>
        <taxon>Parmales</taxon>
        <taxon>Triparmaceae</taxon>
        <taxon>Triparma</taxon>
    </lineage>
</organism>
<keyword evidence="1" id="KW-0378">Hydrolase</keyword>
<reference evidence="5" key="1">
    <citation type="submission" date="2022-07" db="EMBL/GenBank/DDBJ databases">
        <title>Genome analysis of Parmales, a sister group of diatoms, reveals the evolutionary specialization of diatoms from phago-mixotrophs to photoautotrophs.</title>
        <authorList>
            <person name="Ban H."/>
            <person name="Sato S."/>
            <person name="Yoshikawa S."/>
            <person name="Kazumasa Y."/>
            <person name="Nakamura Y."/>
            <person name="Ichinomiya M."/>
            <person name="Saitoh K."/>
            <person name="Sato N."/>
            <person name="Blanc-Mathieu R."/>
            <person name="Endo H."/>
            <person name="Kuwata A."/>
            <person name="Ogata H."/>
        </authorList>
    </citation>
    <scope>NUCLEOTIDE SEQUENCE</scope>
</reference>
<evidence type="ECO:0000256" key="2">
    <source>
        <dbReference type="SAM" id="MobiDB-lite"/>
    </source>
</evidence>
<feature type="compositionally biased region" description="Polar residues" evidence="2">
    <location>
        <begin position="922"/>
        <end position="931"/>
    </location>
</feature>
<dbReference type="GO" id="GO:0005524">
    <property type="term" value="F:ATP binding"/>
    <property type="evidence" value="ECO:0007669"/>
    <property type="project" value="InterPro"/>
</dbReference>
<dbReference type="EMBL" id="BRXZ01004546">
    <property type="protein sequence ID" value="GMH50929.1"/>
    <property type="molecule type" value="Genomic_DNA"/>
</dbReference>
<feature type="domain" description="Helicase C-terminal" evidence="4">
    <location>
        <begin position="702"/>
        <end position="862"/>
    </location>
</feature>
<dbReference type="SUPFAM" id="SSF57903">
    <property type="entry name" value="FYVE/PHD zinc finger"/>
    <property type="match status" value="1"/>
</dbReference>
<feature type="region of interest" description="Disordered" evidence="2">
    <location>
        <begin position="1"/>
        <end position="25"/>
    </location>
</feature>
<dbReference type="PROSITE" id="PS51194">
    <property type="entry name" value="HELICASE_CTER"/>
    <property type="match status" value="1"/>
</dbReference>
<dbReference type="OrthoDB" id="1899296at2759"/>
<evidence type="ECO:0000259" key="3">
    <source>
        <dbReference type="PROSITE" id="PS51192"/>
    </source>
</evidence>
<dbReference type="SMART" id="SM00487">
    <property type="entry name" value="DEXDc"/>
    <property type="match status" value="1"/>
</dbReference>
<dbReference type="InterPro" id="IPR011011">
    <property type="entry name" value="Znf_FYVE_PHD"/>
</dbReference>
<dbReference type="Gene3D" id="3.30.40.10">
    <property type="entry name" value="Zinc/RING finger domain, C3HC4 (zinc finger)"/>
    <property type="match status" value="1"/>
</dbReference>
<accession>A0A9W7DP62</accession>
<dbReference type="Proteomes" id="UP001165082">
    <property type="component" value="Unassembled WGS sequence"/>
</dbReference>
<feature type="domain" description="Helicase ATP-binding" evidence="3">
    <location>
        <begin position="390"/>
        <end position="558"/>
    </location>
</feature>
<dbReference type="GO" id="GO:0016787">
    <property type="term" value="F:hydrolase activity"/>
    <property type="evidence" value="ECO:0007669"/>
    <property type="project" value="UniProtKB-KW"/>
</dbReference>
<feature type="compositionally biased region" description="Basic residues" evidence="2">
    <location>
        <begin position="279"/>
        <end position="297"/>
    </location>
</feature>
<sequence>MISFAGMFNRPSNAQPPPREQEQESLVGVRVARKFNGYGPDLWHGEVIEEVAQDVYKIYWYQDNKVVDQTKMNVDQIRKYIVTKKGAAKNPSTPLKYKECIKCTFHNPARSKKCKMCTAVLDTPKRPNPYDINDIKAAAKNAASKSGSSKGGGGKPPRPKKKASTTSSSSSLKNPPRTFQDTLTKEDTFCDIIVLESNSDESDEEDGDGSAEDSDDVSSIEEDTSSEPRGREGKRRRKKTTTMINGFAVKNDNNYDVTADSYVFNHKPDYADYDASPSPKRKKSKPKANSSSKKKSSKLSPAQEALKEHSKRVKSLKPYADFKRKTFFKEHLEDVRPFLESDVVEDLESFDPSADAPSPGMKPYKELMQQPSILNGDMRDYQLQGLNFLAKMHHAGTPCILGDEMGLGKTYQTISLLCYLKESLQQTGPSLIVCPLSVLSSWENEFKKWAPSLKLVRFHASESYRSVEMVKIRDNATKIDAILTTYDMLKAKGVAQFFTRKPFRYVVLDEGHIIKNEETGIAQACRALKSYSKVILTGTPLQNNLHELWALLNYLYPEYFEESDLFDSGFNIGANSVVDKSILLKCNVLLQKFMLRRLKAEVEKLMPKKVETQVQCPLSTMQVHWYKSLLMKDMSLLAKLQAQVNGDKDDGQSTGNNYKRLSNLIMQLRKVLNHPYQFDGAEVDPSTTTLADLVGHSGKLAMLDKLLVELYKNGHRVCIFSQFTRVLDIINDYCDMRGWKYSRLDGSTGRSKRSYIVDRFNTPQSEEFLFLMSTRAGGMGLNLQSADTVVLFDSDWNPQPDIQAMARVHRIGQKKTVHVYRLVCSGTVEERIVQRAQKKLYMDRMVNSTEVSRMTQSVKEEATEEEQENGGLGMAELLDSLTFGSDAVFGSGKNQLATDEQIASICDRNRDPTVEAADKSLKSSTQRSGEFNATEKLTDTRSFSGIDFRAVLEAKGRQRISPVNIAEVCNGKKEVRARTQCLEYIEVENSGWGSKLVPVLKTNNYSLLGGEKSVFARELKDRPDNNAKTINKVSPVTLPGAIRDKKTGYTNVVGSLGKEKILTFLNQDHCQLCGEGGALICCDKCPVSGHEMCLALTPQEAARPGYSCNHHWCSECHRTASSAGGFLYRCDACSKAYCDQCLPDTALQIHRNEKYETECNFFAKNAAYVHCDETCRMRAYGFGWCPPVVKAREMAKPLSLDSYYGELGEGNELITSQVPPERPVDDSGSSLTPAKEQAAVRALKTVEDVSESGWLY</sequence>
<dbReference type="SMART" id="SM00490">
    <property type="entry name" value="HELICc"/>
    <property type="match status" value="1"/>
</dbReference>
<dbReference type="InterPro" id="IPR014001">
    <property type="entry name" value="Helicase_ATP-bd"/>
</dbReference>
<feature type="compositionally biased region" description="Low complexity" evidence="2">
    <location>
        <begin position="164"/>
        <end position="178"/>
    </location>
</feature>
<evidence type="ECO:0000259" key="4">
    <source>
        <dbReference type="PROSITE" id="PS51194"/>
    </source>
</evidence>
<proteinExistence type="predicted"/>
<name>A0A9W7DP62_9STRA</name>
<protein>
    <submittedName>
        <fullName evidence="5">Uncharacterized protein</fullName>
    </submittedName>
</protein>
<dbReference type="AlphaFoldDB" id="A0A9W7DP62"/>
<feature type="region of interest" description="Disordered" evidence="2">
    <location>
        <begin position="139"/>
        <end position="181"/>
    </location>
</feature>
<dbReference type="PROSITE" id="PS51192">
    <property type="entry name" value="HELICASE_ATP_BIND_1"/>
    <property type="match status" value="1"/>
</dbReference>
<dbReference type="Pfam" id="PF00271">
    <property type="entry name" value="Helicase_C"/>
    <property type="match status" value="1"/>
</dbReference>
<evidence type="ECO:0000313" key="5">
    <source>
        <dbReference type="EMBL" id="GMH50929.1"/>
    </source>
</evidence>
<dbReference type="PANTHER" id="PTHR10799">
    <property type="entry name" value="SNF2/RAD54 HELICASE FAMILY"/>
    <property type="match status" value="1"/>
</dbReference>
<dbReference type="Gene3D" id="3.40.50.300">
    <property type="entry name" value="P-loop containing nucleotide triphosphate hydrolases"/>
    <property type="match status" value="1"/>
</dbReference>
<dbReference type="InterPro" id="IPR027417">
    <property type="entry name" value="P-loop_NTPase"/>
</dbReference>
<dbReference type="InterPro" id="IPR000330">
    <property type="entry name" value="SNF2_N"/>
</dbReference>
<dbReference type="Pfam" id="PF00176">
    <property type="entry name" value="SNF2-rel_dom"/>
    <property type="match status" value="1"/>
</dbReference>
<feature type="region of interest" description="Disordered" evidence="2">
    <location>
        <begin position="914"/>
        <end position="936"/>
    </location>
</feature>
<dbReference type="CDD" id="cd18793">
    <property type="entry name" value="SF2_C_SNF"/>
    <property type="match status" value="1"/>
</dbReference>